<dbReference type="InterPro" id="IPR031107">
    <property type="entry name" value="Small_HSP"/>
</dbReference>
<proteinExistence type="inferred from homology"/>
<dbReference type="InterPro" id="IPR002068">
    <property type="entry name" value="A-crystallin/Hsp20_dom"/>
</dbReference>
<evidence type="ECO:0000256" key="1">
    <source>
        <dbReference type="PROSITE-ProRule" id="PRU00285"/>
    </source>
</evidence>
<dbReference type="SUPFAM" id="SSF49764">
    <property type="entry name" value="HSP20-like chaperones"/>
    <property type="match status" value="1"/>
</dbReference>
<protein>
    <recommendedName>
        <fullName evidence="3">SHSP domain-containing protein</fullName>
    </recommendedName>
</protein>
<dbReference type="InterPro" id="IPR008978">
    <property type="entry name" value="HSP20-like_chaperone"/>
</dbReference>
<organism evidence="4 5">
    <name type="scientific">Candidatus Vogelbacteria bacterium GWA1_51_14</name>
    <dbReference type="NCBI Taxonomy" id="1802435"/>
    <lineage>
        <taxon>Bacteria</taxon>
        <taxon>Candidatus Vogeliibacteriota</taxon>
    </lineage>
</organism>
<dbReference type="CDD" id="cd06464">
    <property type="entry name" value="ACD_sHsps-like"/>
    <property type="match status" value="1"/>
</dbReference>
<dbReference type="PROSITE" id="PS01031">
    <property type="entry name" value="SHSP"/>
    <property type="match status" value="1"/>
</dbReference>
<feature type="domain" description="SHSP" evidence="3">
    <location>
        <begin position="43"/>
        <end position="155"/>
    </location>
</feature>
<dbReference type="Gene3D" id="2.60.40.790">
    <property type="match status" value="1"/>
</dbReference>
<accession>A0A1G2Q959</accession>
<name>A0A1G2Q959_9BACT</name>
<gene>
    <name evidence="4" type="ORF">A2114_02160</name>
</gene>
<dbReference type="Pfam" id="PF00011">
    <property type="entry name" value="HSP20"/>
    <property type="match status" value="1"/>
</dbReference>
<evidence type="ECO:0000313" key="4">
    <source>
        <dbReference type="EMBL" id="OHA57064.1"/>
    </source>
</evidence>
<dbReference type="AlphaFoldDB" id="A0A1G2Q959"/>
<comment type="caution">
    <text evidence="4">The sequence shown here is derived from an EMBL/GenBank/DDBJ whole genome shotgun (WGS) entry which is preliminary data.</text>
</comment>
<evidence type="ECO:0000256" key="2">
    <source>
        <dbReference type="RuleBase" id="RU003616"/>
    </source>
</evidence>
<dbReference type="PANTHER" id="PTHR11527">
    <property type="entry name" value="HEAT-SHOCK PROTEIN 20 FAMILY MEMBER"/>
    <property type="match status" value="1"/>
</dbReference>
<dbReference type="Proteomes" id="UP000176494">
    <property type="component" value="Unassembled WGS sequence"/>
</dbReference>
<reference evidence="4 5" key="1">
    <citation type="journal article" date="2016" name="Nat. Commun.">
        <title>Thousands of microbial genomes shed light on interconnected biogeochemical processes in an aquifer system.</title>
        <authorList>
            <person name="Anantharaman K."/>
            <person name="Brown C.T."/>
            <person name="Hug L.A."/>
            <person name="Sharon I."/>
            <person name="Castelle C.J."/>
            <person name="Probst A.J."/>
            <person name="Thomas B.C."/>
            <person name="Singh A."/>
            <person name="Wilkins M.J."/>
            <person name="Karaoz U."/>
            <person name="Brodie E.L."/>
            <person name="Williams K.H."/>
            <person name="Hubbard S.S."/>
            <person name="Banfield J.F."/>
        </authorList>
    </citation>
    <scope>NUCLEOTIDE SEQUENCE [LARGE SCALE GENOMIC DNA]</scope>
</reference>
<comment type="similarity">
    <text evidence="1 2">Belongs to the small heat shock protein (HSP20) family.</text>
</comment>
<evidence type="ECO:0000259" key="3">
    <source>
        <dbReference type="PROSITE" id="PS01031"/>
    </source>
</evidence>
<dbReference type="STRING" id="1802435.A2114_02160"/>
<sequence>MAKQRRSFFERLTGGISLDEEAGYDLEPAAPVIKDDDWVESPAEEEEGELSVDVFEKPTEIIVHAMIAGVRPEDLTVSVTRDMVTIRGSRENVKEVADDHYFQRELYWGSFARTILLPAEVEPDEAEAVEKHGLLTIKIPKINKGKSAKLKVKSG</sequence>
<dbReference type="EMBL" id="MHTG01000022">
    <property type="protein sequence ID" value="OHA57064.1"/>
    <property type="molecule type" value="Genomic_DNA"/>
</dbReference>
<evidence type="ECO:0000313" key="5">
    <source>
        <dbReference type="Proteomes" id="UP000176494"/>
    </source>
</evidence>